<protein>
    <submittedName>
        <fullName evidence="2">Glycerophosphoryl diester phosphodiesterase</fullName>
    </submittedName>
</protein>
<dbReference type="Pfam" id="PF03009">
    <property type="entry name" value="GDPD"/>
    <property type="match status" value="1"/>
</dbReference>
<name>A0A420XUN6_9ACTN</name>
<dbReference type="AlphaFoldDB" id="A0A420XUN6"/>
<proteinExistence type="predicted"/>
<reference evidence="2 3" key="1">
    <citation type="submission" date="2018-10" db="EMBL/GenBank/DDBJ databases">
        <title>Genomic Encyclopedia of Archaeal and Bacterial Type Strains, Phase II (KMG-II): from individual species to whole genera.</title>
        <authorList>
            <person name="Goeker M."/>
        </authorList>
    </citation>
    <scope>NUCLEOTIDE SEQUENCE [LARGE SCALE GENOMIC DNA]</scope>
    <source>
        <strain evidence="2 3">RP-AC37</strain>
    </source>
</reference>
<evidence type="ECO:0000313" key="2">
    <source>
        <dbReference type="EMBL" id="RKS80477.1"/>
    </source>
</evidence>
<comment type="caution">
    <text evidence="2">The sequence shown here is derived from an EMBL/GenBank/DDBJ whole genome shotgun (WGS) entry which is preliminary data.</text>
</comment>
<dbReference type="EMBL" id="RBWV01000009">
    <property type="protein sequence ID" value="RKS80477.1"/>
    <property type="molecule type" value="Genomic_DNA"/>
</dbReference>
<sequence length="235" mass="25030">MTSGASGRRVLAAAHRGGNSVHALEQAADSGADIVELDVQPGPRLEVRHARDLAPLPLLLDRGRLRRGWGPRLHLDEVLDVVEELLPPTTRLLVDLKGTSTSIGAELAAVLERRGPSPRAVLVCGRHWPALDAFAGLPQVGVMLSAGKPGELALLRRRLADGTLVSGRPPAGVCLSHTLVDAPLVRELEAQLPLVLSWTVNRRTHLDRVLEAGVGGVITDRADFLRELSGVPAGR</sequence>
<dbReference type="OrthoDB" id="3293878at2"/>
<keyword evidence="3" id="KW-1185">Reference proteome</keyword>
<dbReference type="GO" id="GO:0008081">
    <property type="term" value="F:phosphoric diester hydrolase activity"/>
    <property type="evidence" value="ECO:0007669"/>
    <property type="project" value="InterPro"/>
</dbReference>
<dbReference type="GO" id="GO:0006629">
    <property type="term" value="P:lipid metabolic process"/>
    <property type="evidence" value="ECO:0007669"/>
    <property type="project" value="InterPro"/>
</dbReference>
<dbReference type="Proteomes" id="UP000281955">
    <property type="component" value="Unassembled WGS sequence"/>
</dbReference>
<dbReference type="PANTHER" id="PTHR46211">
    <property type="entry name" value="GLYCEROPHOSPHORYL DIESTER PHOSPHODIESTERASE"/>
    <property type="match status" value="1"/>
</dbReference>
<organism evidence="2 3">
    <name type="scientific">Motilibacter peucedani</name>
    <dbReference type="NCBI Taxonomy" id="598650"/>
    <lineage>
        <taxon>Bacteria</taxon>
        <taxon>Bacillati</taxon>
        <taxon>Actinomycetota</taxon>
        <taxon>Actinomycetes</taxon>
        <taxon>Motilibacterales</taxon>
        <taxon>Motilibacteraceae</taxon>
        <taxon>Motilibacter</taxon>
    </lineage>
</organism>
<dbReference type="PANTHER" id="PTHR46211:SF14">
    <property type="entry name" value="GLYCEROPHOSPHODIESTER PHOSPHODIESTERASE"/>
    <property type="match status" value="1"/>
</dbReference>
<gene>
    <name evidence="2" type="ORF">CLV35_0912</name>
</gene>
<evidence type="ECO:0000313" key="3">
    <source>
        <dbReference type="Proteomes" id="UP000281955"/>
    </source>
</evidence>
<dbReference type="RefSeq" id="WP_121192155.1">
    <property type="nucleotide sequence ID" value="NZ_RBWV01000009.1"/>
</dbReference>
<dbReference type="SUPFAM" id="SSF51695">
    <property type="entry name" value="PLC-like phosphodiesterases"/>
    <property type="match status" value="1"/>
</dbReference>
<dbReference type="CDD" id="cd08556">
    <property type="entry name" value="GDPD"/>
    <property type="match status" value="1"/>
</dbReference>
<dbReference type="Gene3D" id="3.20.20.190">
    <property type="entry name" value="Phosphatidylinositol (PI) phosphodiesterase"/>
    <property type="match status" value="2"/>
</dbReference>
<dbReference type="InterPro" id="IPR017946">
    <property type="entry name" value="PLC-like_Pdiesterase_TIM-brl"/>
</dbReference>
<dbReference type="InterPro" id="IPR030395">
    <property type="entry name" value="GP_PDE_dom"/>
</dbReference>
<accession>A0A420XUN6</accession>
<feature type="domain" description="GP-PDE" evidence="1">
    <location>
        <begin position="176"/>
        <end position="223"/>
    </location>
</feature>
<evidence type="ECO:0000259" key="1">
    <source>
        <dbReference type="Pfam" id="PF03009"/>
    </source>
</evidence>
<dbReference type="InParanoid" id="A0A420XUN6"/>